<keyword evidence="1" id="KW-0695">RNA-directed DNA polymerase</keyword>
<comment type="caution">
    <text evidence="1">The sequence shown here is derived from an EMBL/GenBank/DDBJ whole genome shotgun (WGS) entry which is preliminary data.</text>
</comment>
<protein>
    <submittedName>
        <fullName evidence="1">Reverse transcriptase</fullName>
    </submittedName>
</protein>
<gene>
    <name evidence="1" type="primary">RF55_23213</name>
    <name evidence="1" type="ORF">CDAR_202091</name>
</gene>
<sequence length="136" mass="15267">MGCRCRLVVHPGNANSATTLRTACNHITATINNFTSKGLKDLSGSKRWKCLAPEGDILIHQERAEVVAYFRLTSGHDYLQAHLQASDGIWPLCRIANMDGDPLRNCIKFIDVPDDITERYWEARRRMAEQPQTGVG</sequence>
<dbReference type="EMBL" id="BPLQ01006296">
    <property type="protein sequence ID" value="GIY21379.1"/>
    <property type="molecule type" value="Genomic_DNA"/>
</dbReference>
<name>A0AAV4RHA0_9ARAC</name>
<keyword evidence="2" id="KW-1185">Reference proteome</keyword>
<accession>A0AAV4RHA0</accession>
<evidence type="ECO:0000313" key="2">
    <source>
        <dbReference type="Proteomes" id="UP001054837"/>
    </source>
</evidence>
<dbReference type="Proteomes" id="UP001054837">
    <property type="component" value="Unassembled WGS sequence"/>
</dbReference>
<evidence type="ECO:0000313" key="1">
    <source>
        <dbReference type="EMBL" id="GIY21379.1"/>
    </source>
</evidence>
<dbReference type="GO" id="GO:0003964">
    <property type="term" value="F:RNA-directed DNA polymerase activity"/>
    <property type="evidence" value="ECO:0007669"/>
    <property type="project" value="UniProtKB-KW"/>
</dbReference>
<proteinExistence type="predicted"/>
<keyword evidence="1" id="KW-0808">Transferase</keyword>
<dbReference type="AlphaFoldDB" id="A0AAV4RHA0"/>
<keyword evidence="1" id="KW-0548">Nucleotidyltransferase</keyword>
<reference evidence="1 2" key="1">
    <citation type="submission" date="2021-06" db="EMBL/GenBank/DDBJ databases">
        <title>Caerostris darwini draft genome.</title>
        <authorList>
            <person name="Kono N."/>
            <person name="Arakawa K."/>
        </authorList>
    </citation>
    <scope>NUCLEOTIDE SEQUENCE [LARGE SCALE GENOMIC DNA]</scope>
</reference>
<organism evidence="1 2">
    <name type="scientific">Caerostris darwini</name>
    <dbReference type="NCBI Taxonomy" id="1538125"/>
    <lineage>
        <taxon>Eukaryota</taxon>
        <taxon>Metazoa</taxon>
        <taxon>Ecdysozoa</taxon>
        <taxon>Arthropoda</taxon>
        <taxon>Chelicerata</taxon>
        <taxon>Arachnida</taxon>
        <taxon>Araneae</taxon>
        <taxon>Araneomorphae</taxon>
        <taxon>Entelegynae</taxon>
        <taxon>Araneoidea</taxon>
        <taxon>Araneidae</taxon>
        <taxon>Caerostris</taxon>
    </lineage>
</organism>